<proteinExistence type="inferred from homology"/>
<dbReference type="EMBL" id="JAWJWE010000040">
    <property type="protein sequence ID" value="KAK6619498.1"/>
    <property type="molecule type" value="Genomic_DNA"/>
</dbReference>
<comment type="caution">
    <text evidence="12">The sequence shown here is derived from an EMBL/GenBank/DDBJ whole genome shotgun (WGS) entry which is preliminary data.</text>
</comment>
<evidence type="ECO:0000256" key="7">
    <source>
        <dbReference type="ARBA" id="ARBA00024838"/>
    </source>
</evidence>
<feature type="compositionally biased region" description="Polar residues" evidence="10">
    <location>
        <begin position="461"/>
        <end position="473"/>
    </location>
</feature>
<dbReference type="Pfam" id="PF12894">
    <property type="entry name" value="ANAPC4_WD40"/>
    <property type="match status" value="1"/>
</dbReference>
<feature type="compositionally biased region" description="Basic and acidic residues" evidence="10">
    <location>
        <begin position="702"/>
        <end position="716"/>
    </location>
</feature>
<feature type="compositionally biased region" description="Basic and acidic residues" evidence="10">
    <location>
        <begin position="428"/>
        <end position="443"/>
    </location>
</feature>
<feature type="repeat" description="WD" evidence="8">
    <location>
        <begin position="75"/>
        <end position="109"/>
    </location>
</feature>
<evidence type="ECO:0000256" key="2">
    <source>
        <dbReference type="ARBA" id="ARBA00009482"/>
    </source>
</evidence>
<gene>
    <name evidence="12" type="ORF">RUM43_012255</name>
</gene>
<dbReference type="PROSITE" id="PS50082">
    <property type="entry name" value="WD_REPEATS_2"/>
    <property type="match status" value="3"/>
</dbReference>
<keyword evidence="4 8" id="KW-0853">WD repeat</keyword>
<dbReference type="SMART" id="SM01167">
    <property type="entry name" value="DUF1900"/>
    <property type="match status" value="2"/>
</dbReference>
<keyword evidence="5 9" id="KW-0677">Repeat</keyword>
<dbReference type="SMART" id="SM01166">
    <property type="entry name" value="DUF1899"/>
    <property type="match status" value="2"/>
</dbReference>
<feature type="repeat" description="WD" evidence="8">
    <location>
        <begin position="976"/>
        <end position="1011"/>
    </location>
</feature>
<feature type="repeat" description="WD" evidence="8">
    <location>
        <begin position="1019"/>
        <end position="1060"/>
    </location>
</feature>
<comment type="subcellular location">
    <subcellularLocation>
        <location evidence="1">Cytoplasm</location>
    </subcellularLocation>
</comment>
<dbReference type="InterPro" id="IPR001680">
    <property type="entry name" value="WD40_rpt"/>
</dbReference>
<keyword evidence="3" id="KW-0963">Cytoplasm</keyword>
<dbReference type="PANTHER" id="PTHR10856:SF20">
    <property type="entry name" value="CORONIN-7"/>
    <property type="match status" value="1"/>
</dbReference>
<evidence type="ECO:0000256" key="9">
    <source>
        <dbReference type="RuleBase" id="RU280818"/>
    </source>
</evidence>
<dbReference type="SUPFAM" id="SSF50978">
    <property type="entry name" value="WD40 repeat-like"/>
    <property type="match status" value="2"/>
</dbReference>
<dbReference type="InterPro" id="IPR024977">
    <property type="entry name" value="Apc4-like_WD40_dom"/>
</dbReference>
<evidence type="ECO:0000256" key="3">
    <source>
        <dbReference type="ARBA" id="ARBA00022490"/>
    </source>
</evidence>
<accession>A0AAN8RST5</accession>
<protein>
    <recommendedName>
        <fullName evidence="9">Coronin</fullName>
    </recommendedName>
</protein>
<evidence type="ECO:0000259" key="11">
    <source>
        <dbReference type="SMART" id="SM01166"/>
    </source>
</evidence>
<sequence>MAWRFKASKYKNAVPVVPKPESCVRDLTVGSYQTYGHNITATAAFMAFNTGQNGSNLAVLQIDDCGRKGKDMALLHAHTHTVTDMSFSPFHDGLLATGSQDLLVKIWHIPKNGLQISLTDPECILYSKTQRRVETVLFHPTADCLLSTSSFTVLNLWDITTQQAIYNNADDHTEVIQCLNWKSTGDLLATTCKDKQLRILDCRRDKSVIHELTSHQGIKDSRVVWLNDGNRLLTTGFNWARQREVCIRDIRKLNQTEKTLELDSSTGILLPLYDPDTNMLFLAGKGDTSIMYMEVTNRDPYLIEGLRHNGEQTKGACLVPKRALNVMQGEVNRILQLTSTMVIPIMYQVPRKTYRDFHADLYPDTAGCVSDLTPSDWMSGKNVVIPKISLDPAKKENENKVLHRGSLQELCAEINNRKTSRNQTKQPPMERETKPKPKQEPDLLKKIQEDPLREAMKNFNPIRNGTGSNQNGDTTGGDFNGEAIETLKDLDNDANPPKPMPRSSRSNSVDIYEDRPIAKPRMHKNSLDPSQTFVLDAFRKDVEEEYSEKFQPAVIQSVNPLMPITGGYKPRLGPKPFTPPKLQSFSSFEKNPPSEPNVHENEYISQANVAAKKMADKPKLGYGEVEPAFGDVRNASDYEKILNYETGVNDFSNMTESDKVYEKNDFEKICNKTNELNIHYDKIENEIDKPLKKVHNVDEILENTKKKQEKPVSKDGDEGESEEFVVPRTPSMAERRKLFETGKILSEEKDIFDGIISSKSSESLKEDESTSQRSSIAERRRLYENRTVSVQEPLPMERTSPSALRRRGSLKTKNDDLKEEPNRRSTLGGPIKSTDKSADKKTQLPPSTPTPKRTSTVFGKHLKGTPMHKSTFIENIRNVSRQVSGECDGFHANCDRVAVPLSGPGGKIAVFEVSKTGRLPDLVTPTLVHGTTVMDFCWDNFNNRKLAVAGDDGLVRLWIIPEGGLEESTNEPNAILECHTDKIYCMKFHPLAKDVLATASYDLTIKIWDLEAMKEKLCLTGHTDQIFCLSWSPCGKFLATMCKDGFVRIFNPRQSSTPIKEGKGPVGTRGARLVWALDGAFIVVLGFDKVSERQILVYKSTDLSQPLTTVGIDVSPAILMPFYDEDSSTLFLTGRGDSTIYTFEVTEEQPYVCPLSHHRCSSLHQGLSFLSKKKCDVAAVEFARALRLSNNTIEPLSFTVPRIKSELFQDDLFPPTKVIWEPTMTSSEWFEGGNKQAKRVSLKPPNMESLSTLSTQTEKNTSKSTNSSTSIAPQPMYNKFHPEFQDHVKSAQEQIQKAVSSRMEINMSLEQDHMEGVDEHEWVRIFLFFCTRELIFKNLVKL</sequence>
<dbReference type="Proteomes" id="UP001372834">
    <property type="component" value="Unassembled WGS sequence"/>
</dbReference>
<evidence type="ECO:0000313" key="13">
    <source>
        <dbReference type="Proteomes" id="UP001372834"/>
    </source>
</evidence>
<feature type="compositionally biased region" description="Basic and acidic residues" evidence="10">
    <location>
        <begin position="762"/>
        <end position="784"/>
    </location>
</feature>
<comment type="similarity">
    <text evidence="2 9">Belongs to the WD repeat coronin family.</text>
</comment>
<evidence type="ECO:0000256" key="8">
    <source>
        <dbReference type="PROSITE-ProRule" id="PRU00221"/>
    </source>
</evidence>
<evidence type="ECO:0000256" key="10">
    <source>
        <dbReference type="SAM" id="MobiDB-lite"/>
    </source>
</evidence>
<evidence type="ECO:0000256" key="6">
    <source>
        <dbReference type="ARBA" id="ARBA00023203"/>
    </source>
</evidence>
<dbReference type="GO" id="GO:0003779">
    <property type="term" value="F:actin binding"/>
    <property type="evidence" value="ECO:0007669"/>
    <property type="project" value="UniProtKB-KW"/>
</dbReference>
<comment type="function">
    <text evidence="7">F-actin regulator involved in anterograde Golgi to endosome transport: upon ubiquitination via 'Lys-33'-linked ubiquitin chains by the BCR(KLHL20) E3 ubiquitin ligase complex, interacts with EPS15 and localizes to the trans-Golgi network, where it promotes actin polymerization, thereby facilitating post-Golgi trafficking. May play a role in the maintenance of the Golgi apparatus morphology.</text>
</comment>
<feature type="region of interest" description="Disordered" evidence="10">
    <location>
        <begin position="702"/>
        <end position="729"/>
    </location>
</feature>
<feature type="region of interest" description="Disordered" evidence="10">
    <location>
        <begin position="1235"/>
        <end position="1274"/>
    </location>
</feature>
<feature type="compositionally biased region" description="Low complexity" evidence="10">
    <location>
        <begin position="1254"/>
        <end position="1270"/>
    </location>
</feature>
<feature type="domain" description="DUF1899" evidence="11">
    <location>
        <begin position="4"/>
        <end position="66"/>
    </location>
</feature>
<organism evidence="12 13">
    <name type="scientific">Polyplax serrata</name>
    <name type="common">Common mouse louse</name>
    <dbReference type="NCBI Taxonomy" id="468196"/>
    <lineage>
        <taxon>Eukaryota</taxon>
        <taxon>Metazoa</taxon>
        <taxon>Ecdysozoa</taxon>
        <taxon>Arthropoda</taxon>
        <taxon>Hexapoda</taxon>
        <taxon>Insecta</taxon>
        <taxon>Pterygota</taxon>
        <taxon>Neoptera</taxon>
        <taxon>Paraneoptera</taxon>
        <taxon>Psocodea</taxon>
        <taxon>Troctomorpha</taxon>
        <taxon>Phthiraptera</taxon>
        <taxon>Anoplura</taxon>
        <taxon>Polyplacidae</taxon>
        <taxon>Polyplax</taxon>
    </lineage>
</organism>
<evidence type="ECO:0000313" key="12">
    <source>
        <dbReference type="EMBL" id="KAK6619498.1"/>
    </source>
</evidence>
<evidence type="ECO:0000256" key="1">
    <source>
        <dbReference type="ARBA" id="ARBA00004496"/>
    </source>
</evidence>
<dbReference type="InterPro" id="IPR036322">
    <property type="entry name" value="WD40_repeat_dom_sf"/>
</dbReference>
<dbReference type="Gene3D" id="2.130.10.10">
    <property type="entry name" value="YVTN repeat-like/Quinoprotein amine dehydrogenase"/>
    <property type="match status" value="2"/>
</dbReference>
<dbReference type="Pfam" id="PF00400">
    <property type="entry name" value="WD40"/>
    <property type="match status" value="3"/>
</dbReference>
<feature type="domain" description="DUF1899" evidence="11">
    <location>
        <begin position="857"/>
        <end position="917"/>
    </location>
</feature>
<feature type="region of interest" description="Disordered" evidence="10">
    <location>
        <begin position="458"/>
        <end position="510"/>
    </location>
</feature>
<dbReference type="FunFam" id="2.130.10.10:FF:000362">
    <property type="entry name" value="Coronin"/>
    <property type="match status" value="1"/>
</dbReference>
<dbReference type="GO" id="GO:0030036">
    <property type="term" value="P:actin cytoskeleton organization"/>
    <property type="evidence" value="ECO:0007669"/>
    <property type="project" value="UniProtKB-ARBA"/>
</dbReference>
<feature type="compositionally biased region" description="Basic and acidic residues" evidence="10">
    <location>
        <begin position="812"/>
        <end position="823"/>
    </location>
</feature>
<dbReference type="PROSITE" id="PS50294">
    <property type="entry name" value="WD_REPEATS_REGION"/>
    <property type="match status" value="3"/>
</dbReference>
<dbReference type="InterPro" id="IPR015505">
    <property type="entry name" value="Coronin"/>
</dbReference>
<dbReference type="InterPro" id="IPR015943">
    <property type="entry name" value="WD40/YVTN_repeat-like_dom_sf"/>
</dbReference>
<evidence type="ECO:0000256" key="5">
    <source>
        <dbReference type="ARBA" id="ARBA00022737"/>
    </source>
</evidence>
<dbReference type="GO" id="GO:0005737">
    <property type="term" value="C:cytoplasm"/>
    <property type="evidence" value="ECO:0007669"/>
    <property type="project" value="UniProtKB-SubCell"/>
</dbReference>
<name>A0AAN8RST5_POLSC</name>
<dbReference type="Pfam" id="PF16300">
    <property type="entry name" value="WD40_4"/>
    <property type="match status" value="2"/>
</dbReference>
<evidence type="ECO:0000256" key="4">
    <source>
        <dbReference type="ARBA" id="ARBA00022574"/>
    </source>
</evidence>
<dbReference type="InterPro" id="IPR015048">
    <property type="entry name" value="DUF1899"/>
</dbReference>
<dbReference type="PROSITE" id="PS00678">
    <property type="entry name" value="WD_REPEATS_1"/>
    <property type="match status" value="1"/>
</dbReference>
<dbReference type="SMART" id="SM00320">
    <property type="entry name" value="WD40"/>
    <property type="match status" value="6"/>
</dbReference>
<feature type="region of interest" description="Disordered" evidence="10">
    <location>
        <begin position="414"/>
        <end position="443"/>
    </location>
</feature>
<dbReference type="InterPro" id="IPR019775">
    <property type="entry name" value="WD40_repeat_CS"/>
</dbReference>
<dbReference type="PANTHER" id="PTHR10856">
    <property type="entry name" value="CORONIN"/>
    <property type="match status" value="1"/>
</dbReference>
<dbReference type="FunFam" id="2.130.10.10:FF:000076">
    <property type="entry name" value="Coronin"/>
    <property type="match status" value="1"/>
</dbReference>
<feature type="region of interest" description="Disordered" evidence="10">
    <location>
        <begin position="761"/>
        <end position="864"/>
    </location>
</feature>
<reference evidence="12 13" key="1">
    <citation type="submission" date="2023-10" db="EMBL/GenBank/DDBJ databases">
        <title>Genomes of two closely related lineages of the louse Polyplax serrata with different host specificities.</title>
        <authorList>
            <person name="Martinu J."/>
            <person name="Tarabai H."/>
            <person name="Stefka J."/>
            <person name="Hypsa V."/>
        </authorList>
    </citation>
    <scope>NUCLEOTIDE SEQUENCE [LARGE SCALE GENOMIC DNA]</scope>
    <source>
        <strain evidence="12">HR10_N</strain>
    </source>
</reference>
<keyword evidence="6" id="KW-0009">Actin-binding</keyword>
<dbReference type="Pfam" id="PF08953">
    <property type="entry name" value="DUF1899"/>
    <property type="match status" value="2"/>
</dbReference>
<feature type="compositionally biased region" description="Basic and acidic residues" evidence="10">
    <location>
        <begin position="833"/>
        <end position="842"/>
    </location>
</feature>